<dbReference type="FunFam" id="3.10.129.10:FF:000001">
    <property type="entry name" value="3-hydroxyacyl-[acyl-carrier-protein] dehydratase FabZ"/>
    <property type="match status" value="1"/>
</dbReference>
<dbReference type="Gene3D" id="3.10.129.10">
    <property type="entry name" value="Hotdog Thioesterase"/>
    <property type="match status" value="1"/>
</dbReference>
<dbReference type="PANTHER" id="PTHR30272:SF1">
    <property type="entry name" value="3-HYDROXYACYL-[ACYL-CARRIER-PROTEIN] DEHYDRATASE"/>
    <property type="match status" value="1"/>
</dbReference>
<dbReference type="GO" id="GO:0006633">
    <property type="term" value="P:fatty acid biosynthetic process"/>
    <property type="evidence" value="ECO:0007669"/>
    <property type="project" value="UniProtKB-UniRule"/>
</dbReference>
<dbReference type="EC" id="4.2.1.59" evidence="9"/>
<evidence type="ECO:0000313" key="11">
    <source>
        <dbReference type="Proteomes" id="UP000197215"/>
    </source>
</evidence>
<dbReference type="RefSeq" id="WP_088813227.1">
    <property type="nucleotide sequence ID" value="NZ_FYEX01000002.1"/>
</dbReference>
<evidence type="ECO:0000313" key="10">
    <source>
        <dbReference type="EMBL" id="SNC71483.1"/>
    </source>
</evidence>
<dbReference type="InterPro" id="IPR013114">
    <property type="entry name" value="FabA_FabZ"/>
</dbReference>
<keyword evidence="7 9" id="KW-0456">Lyase</keyword>
<keyword evidence="11" id="KW-1185">Reference proteome</keyword>
<dbReference type="SUPFAM" id="SSF54637">
    <property type="entry name" value="Thioesterase/thiol ester dehydrase-isomerase"/>
    <property type="match status" value="1"/>
</dbReference>
<dbReference type="CDD" id="cd01288">
    <property type="entry name" value="FabZ"/>
    <property type="match status" value="1"/>
</dbReference>
<name>A0A212TZQ6_9BURK</name>
<dbReference type="InterPro" id="IPR029069">
    <property type="entry name" value="HotDog_dom_sf"/>
</dbReference>
<reference evidence="10 11" key="1">
    <citation type="submission" date="2017-06" db="EMBL/GenBank/DDBJ databases">
        <authorList>
            <person name="Kim H.J."/>
            <person name="Triplett B.A."/>
        </authorList>
    </citation>
    <scope>NUCLEOTIDE SEQUENCE [LARGE SCALE GENOMIC DNA]</scope>
    <source>
        <strain evidence="10 11">MWH-VicM1</strain>
    </source>
</reference>
<dbReference type="AlphaFoldDB" id="A0A212TZQ6"/>
<evidence type="ECO:0000256" key="8">
    <source>
        <dbReference type="ARBA" id="ARBA00025049"/>
    </source>
</evidence>
<proteinExistence type="inferred from homology"/>
<evidence type="ECO:0000256" key="1">
    <source>
        <dbReference type="ARBA" id="ARBA00004496"/>
    </source>
</evidence>
<dbReference type="NCBIfam" id="TIGR01750">
    <property type="entry name" value="fabZ"/>
    <property type="match status" value="1"/>
</dbReference>
<comment type="catalytic activity">
    <reaction evidence="9">
        <text>a (3R)-hydroxyacyl-[ACP] = a (2E)-enoyl-[ACP] + H2O</text>
        <dbReference type="Rhea" id="RHEA:13097"/>
        <dbReference type="Rhea" id="RHEA-COMP:9925"/>
        <dbReference type="Rhea" id="RHEA-COMP:9945"/>
        <dbReference type="ChEBI" id="CHEBI:15377"/>
        <dbReference type="ChEBI" id="CHEBI:78784"/>
        <dbReference type="ChEBI" id="CHEBI:78827"/>
        <dbReference type="EC" id="4.2.1.59"/>
    </reaction>
</comment>
<dbReference type="PANTHER" id="PTHR30272">
    <property type="entry name" value="3-HYDROXYACYL-[ACYL-CARRIER-PROTEIN] DEHYDRATASE"/>
    <property type="match status" value="1"/>
</dbReference>
<dbReference type="GO" id="GO:0009245">
    <property type="term" value="P:lipid A biosynthetic process"/>
    <property type="evidence" value="ECO:0007669"/>
    <property type="project" value="UniProtKB-UniRule"/>
</dbReference>
<comment type="function">
    <text evidence="8 9">Involved in unsaturated fatty acids biosynthesis. Catalyzes the dehydration of short chain beta-hydroxyacyl-ACPs and long chain saturated and unsaturated beta-hydroxyacyl-ACPs.</text>
</comment>
<dbReference type="GO" id="GO:0005737">
    <property type="term" value="C:cytoplasm"/>
    <property type="evidence" value="ECO:0007669"/>
    <property type="project" value="UniProtKB-SubCell"/>
</dbReference>
<evidence type="ECO:0000256" key="3">
    <source>
        <dbReference type="ARBA" id="ARBA00022490"/>
    </source>
</evidence>
<dbReference type="GO" id="GO:0019171">
    <property type="term" value="F:(3R)-hydroxyacyl-[acyl-carrier-protein] dehydratase activity"/>
    <property type="evidence" value="ECO:0007669"/>
    <property type="project" value="UniProtKB-EC"/>
</dbReference>
<dbReference type="Proteomes" id="UP000197215">
    <property type="component" value="Unassembled WGS sequence"/>
</dbReference>
<dbReference type="InterPro" id="IPR010084">
    <property type="entry name" value="FabZ"/>
</dbReference>
<evidence type="ECO:0000256" key="7">
    <source>
        <dbReference type="ARBA" id="ARBA00023239"/>
    </source>
</evidence>
<keyword evidence="6 9" id="KW-0443">Lipid metabolism</keyword>
<accession>A0A212TZQ6</accession>
<gene>
    <name evidence="9" type="primary">fabZ</name>
    <name evidence="10" type="ORF">SAMN06295916_1277</name>
</gene>
<dbReference type="NCBIfam" id="NF000582">
    <property type="entry name" value="PRK00006.1"/>
    <property type="match status" value="1"/>
</dbReference>
<evidence type="ECO:0000256" key="6">
    <source>
        <dbReference type="ARBA" id="ARBA00023098"/>
    </source>
</evidence>
<dbReference type="Pfam" id="PF07977">
    <property type="entry name" value="FabA"/>
    <property type="match status" value="1"/>
</dbReference>
<dbReference type="HAMAP" id="MF_00406">
    <property type="entry name" value="FabZ"/>
    <property type="match status" value="1"/>
</dbReference>
<protein>
    <recommendedName>
        <fullName evidence="9">3-hydroxyacyl-[acyl-carrier-protein] dehydratase FabZ</fullName>
        <ecNumber evidence="9">4.2.1.59</ecNumber>
    </recommendedName>
    <alternativeName>
        <fullName evidence="9">(3R)-hydroxymyristoyl-[acyl-carrier-protein] dehydratase</fullName>
        <shortName evidence="9">(3R)-hydroxymyristoyl-ACP dehydrase</shortName>
    </alternativeName>
    <alternativeName>
        <fullName evidence="9">Beta-hydroxyacyl-ACP dehydratase</fullName>
    </alternativeName>
</protein>
<dbReference type="EMBL" id="FYEX01000002">
    <property type="protein sequence ID" value="SNC71483.1"/>
    <property type="molecule type" value="Genomic_DNA"/>
</dbReference>
<keyword evidence="5 9" id="KW-0441">Lipid A biosynthesis</keyword>
<feature type="active site" evidence="9">
    <location>
        <position position="53"/>
    </location>
</feature>
<evidence type="ECO:0000256" key="9">
    <source>
        <dbReference type="HAMAP-Rule" id="MF_00406"/>
    </source>
</evidence>
<dbReference type="GO" id="GO:0016020">
    <property type="term" value="C:membrane"/>
    <property type="evidence" value="ECO:0007669"/>
    <property type="project" value="GOC"/>
</dbReference>
<keyword evidence="4 9" id="KW-0444">Lipid biosynthesis</keyword>
<dbReference type="OrthoDB" id="9772788at2"/>
<comment type="similarity">
    <text evidence="2 9">Belongs to the thioester dehydratase family. FabZ subfamily.</text>
</comment>
<comment type="subcellular location">
    <subcellularLocation>
        <location evidence="1 9">Cytoplasm</location>
    </subcellularLocation>
</comment>
<keyword evidence="3 9" id="KW-0963">Cytoplasm</keyword>
<evidence type="ECO:0000256" key="2">
    <source>
        <dbReference type="ARBA" id="ARBA00009174"/>
    </source>
</evidence>
<organism evidence="10 11">
    <name type="scientific">Polynucleobacter victoriensis</name>
    <dbReference type="NCBI Taxonomy" id="2049319"/>
    <lineage>
        <taxon>Bacteria</taxon>
        <taxon>Pseudomonadati</taxon>
        <taxon>Pseudomonadota</taxon>
        <taxon>Betaproteobacteria</taxon>
        <taxon>Burkholderiales</taxon>
        <taxon>Burkholderiaceae</taxon>
        <taxon>Polynucleobacter</taxon>
    </lineage>
</organism>
<evidence type="ECO:0000256" key="4">
    <source>
        <dbReference type="ARBA" id="ARBA00022516"/>
    </source>
</evidence>
<sequence>MTELVNFDINQILKMLPHRYPFLLVDRVLELEAGKRVKALKNISMNEPQFTGHFPEFPVMPGVLILEALAQTAALLTFGQDAIDDSVYFFVGIDNARFKKPVTPGDQLILNASVERFKGGIWKFKTFATVNDVVVTEADLMCTIRKKEA</sequence>
<evidence type="ECO:0000256" key="5">
    <source>
        <dbReference type="ARBA" id="ARBA00022556"/>
    </source>
</evidence>